<sequence length="582" mass="68044">MLQRLAVSPCIPVHRNPTRALSYRPPVCVQAPSHLVKRRSANFKPTIWHDKFIQSISSEDKHEGRNKEKVTKLKEEVRQMVLKEDLLRDKLELVDALQQLGVAYHFKEEIKSVLKGIHVSMTQISFSTVGDLHITSLLFRHLRLHGFSVSEDIFNSYIDNKGDFRIELSSDIQGMLSLYEASYLAKEGEEILEKARQFTTKYLKSYIDNSNRTCNNSREKEHVSHALELPLHWRMERLQTRWFIDEYKVEIKMRPALLELAVLDFIINLIQTSFKKELKDLSSWWTDLRLYEKLPFIRDRLVENHLWSVAFTFEPKHASLRKVQTKAICLIALFDDIYDVYGSLDELEAFTDAIEQWDLSAMEKLPEYMQICFMVLFNTLNDSAYDILRQKGLNIIPYLRRAWTDLCKSWLAEARWYHGGYSPTLQEYLENAWVSIASIIVFSNAYCMDGDVTAKDLEQFSFGYPEIARLSSMTFRLYDDLGTSKAEIERGDVDKSIQCYMREKKVTESVARQDIRDMILKYWKLMNTQNVGNSVFQEYFRNVALNISRMAQCIYQHGDGYAEPGQETKDRVMSVLLEPIEI</sequence>
<evidence type="ECO:0000256" key="2">
    <source>
        <dbReference type="ARBA" id="ARBA00001946"/>
    </source>
</evidence>
<evidence type="ECO:0000256" key="4">
    <source>
        <dbReference type="ARBA" id="ARBA00022842"/>
    </source>
</evidence>
<comment type="caution">
    <text evidence="7">The sequence shown here is derived from an EMBL/GenBank/DDBJ whole genome shotgun (WGS) entry which is preliminary data.</text>
</comment>
<dbReference type="GO" id="GO:0000287">
    <property type="term" value="F:magnesium ion binding"/>
    <property type="evidence" value="ECO:0007669"/>
    <property type="project" value="InterPro"/>
</dbReference>
<comment type="cofactor">
    <cofactor evidence="2">
        <name>Mg(2+)</name>
        <dbReference type="ChEBI" id="CHEBI:18420"/>
    </cofactor>
</comment>
<dbReference type="Proteomes" id="UP001140206">
    <property type="component" value="Chromosome 1"/>
</dbReference>
<dbReference type="GO" id="GO:0016102">
    <property type="term" value="P:diterpenoid biosynthetic process"/>
    <property type="evidence" value="ECO:0007669"/>
    <property type="project" value="InterPro"/>
</dbReference>
<comment type="cofactor">
    <cofactor evidence="1">
        <name>Mn(2+)</name>
        <dbReference type="ChEBI" id="CHEBI:29035"/>
    </cofactor>
</comment>
<dbReference type="InterPro" id="IPR034741">
    <property type="entry name" value="Terpene_cyclase-like_1_C"/>
</dbReference>
<reference evidence="7" key="1">
    <citation type="submission" date="2022-08" db="EMBL/GenBank/DDBJ databases">
        <authorList>
            <person name="Marques A."/>
        </authorList>
    </citation>
    <scope>NUCLEOTIDE SEQUENCE</scope>
    <source>
        <strain evidence="7">RhyPub2mFocal</strain>
        <tissue evidence="7">Leaves</tissue>
    </source>
</reference>
<organism evidence="7 8">
    <name type="scientific">Rhynchospora pubera</name>
    <dbReference type="NCBI Taxonomy" id="906938"/>
    <lineage>
        <taxon>Eukaryota</taxon>
        <taxon>Viridiplantae</taxon>
        <taxon>Streptophyta</taxon>
        <taxon>Embryophyta</taxon>
        <taxon>Tracheophyta</taxon>
        <taxon>Spermatophyta</taxon>
        <taxon>Magnoliopsida</taxon>
        <taxon>Liliopsida</taxon>
        <taxon>Poales</taxon>
        <taxon>Cyperaceae</taxon>
        <taxon>Cyperoideae</taxon>
        <taxon>Rhynchosporeae</taxon>
        <taxon>Rhynchospora</taxon>
    </lineage>
</organism>
<dbReference type="InterPro" id="IPR001906">
    <property type="entry name" value="Terpene_synth_N"/>
</dbReference>
<dbReference type="AlphaFoldDB" id="A0AAV8HBF8"/>
<evidence type="ECO:0000256" key="1">
    <source>
        <dbReference type="ARBA" id="ARBA00001936"/>
    </source>
</evidence>
<dbReference type="PANTHER" id="PTHR31225:SF252">
    <property type="entry name" value="TERPENE SYNTHASE 12-RELATED"/>
    <property type="match status" value="1"/>
</dbReference>
<keyword evidence="3" id="KW-0479">Metal-binding</keyword>
<evidence type="ECO:0000259" key="6">
    <source>
        <dbReference type="Pfam" id="PF03936"/>
    </source>
</evidence>
<dbReference type="InterPro" id="IPR044814">
    <property type="entry name" value="Terpene_cyclase_plant_C1"/>
</dbReference>
<feature type="domain" description="Terpene synthase N-terminal" evidence="5">
    <location>
        <begin position="47"/>
        <end position="227"/>
    </location>
</feature>
<feature type="domain" description="Terpene synthase metal-binding" evidence="6">
    <location>
        <begin position="287"/>
        <end position="524"/>
    </location>
</feature>
<dbReference type="PANTHER" id="PTHR31225">
    <property type="entry name" value="OS04G0344100 PROTEIN-RELATED"/>
    <property type="match status" value="1"/>
</dbReference>
<dbReference type="FunFam" id="1.50.10.130:FF:000001">
    <property type="entry name" value="Isoprene synthase, chloroplastic"/>
    <property type="match status" value="1"/>
</dbReference>
<dbReference type="InterPro" id="IPR036965">
    <property type="entry name" value="Terpene_synth_N_sf"/>
</dbReference>
<dbReference type="EMBL" id="JAMFTS010000001">
    <property type="protein sequence ID" value="KAJ4814972.1"/>
    <property type="molecule type" value="Genomic_DNA"/>
</dbReference>
<protein>
    <submittedName>
        <fullName evidence="7">Terpene synthase</fullName>
    </submittedName>
</protein>
<evidence type="ECO:0000313" key="8">
    <source>
        <dbReference type="Proteomes" id="UP001140206"/>
    </source>
</evidence>
<dbReference type="Gene3D" id="1.10.600.10">
    <property type="entry name" value="Farnesyl Diphosphate Synthase"/>
    <property type="match status" value="1"/>
</dbReference>
<dbReference type="Pfam" id="PF03936">
    <property type="entry name" value="Terpene_synth_C"/>
    <property type="match status" value="1"/>
</dbReference>
<dbReference type="InterPro" id="IPR050148">
    <property type="entry name" value="Terpene_synthase-like"/>
</dbReference>
<dbReference type="InterPro" id="IPR005630">
    <property type="entry name" value="Terpene_synthase_metal-bd"/>
</dbReference>
<dbReference type="SUPFAM" id="SSF48576">
    <property type="entry name" value="Terpenoid synthases"/>
    <property type="match status" value="1"/>
</dbReference>
<dbReference type="Pfam" id="PF01397">
    <property type="entry name" value="Terpene_synth"/>
    <property type="match status" value="1"/>
</dbReference>
<keyword evidence="8" id="KW-1185">Reference proteome</keyword>
<name>A0AAV8HBF8_9POAL</name>
<evidence type="ECO:0000313" key="7">
    <source>
        <dbReference type="EMBL" id="KAJ4814972.1"/>
    </source>
</evidence>
<dbReference type="GO" id="GO:0010333">
    <property type="term" value="F:terpene synthase activity"/>
    <property type="evidence" value="ECO:0007669"/>
    <property type="project" value="InterPro"/>
</dbReference>
<keyword evidence="4" id="KW-0460">Magnesium</keyword>
<dbReference type="Gene3D" id="1.50.10.130">
    <property type="entry name" value="Terpene synthase, N-terminal domain"/>
    <property type="match status" value="1"/>
</dbReference>
<dbReference type="CDD" id="cd00684">
    <property type="entry name" value="Terpene_cyclase_plant_C1"/>
    <property type="match status" value="1"/>
</dbReference>
<dbReference type="InterPro" id="IPR008949">
    <property type="entry name" value="Isoprenoid_synthase_dom_sf"/>
</dbReference>
<gene>
    <name evidence="7" type="ORF">LUZ62_027538</name>
</gene>
<accession>A0AAV8HBF8</accession>
<dbReference type="SFLD" id="SFLDS00005">
    <property type="entry name" value="Isoprenoid_Synthase_Type_I"/>
    <property type="match status" value="1"/>
</dbReference>
<dbReference type="SUPFAM" id="SSF48239">
    <property type="entry name" value="Terpenoid cyclases/Protein prenyltransferases"/>
    <property type="match status" value="1"/>
</dbReference>
<dbReference type="FunFam" id="1.10.600.10:FF:000007">
    <property type="entry name" value="Isoprene synthase, chloroplastic"/>
    <property type="match status" value="1"/>
</dbReference>
<proteinExistence type="predicted"/>
<evidence type="ECO:0000259" key="5">
    <source>
        <dbReference type="Pfam" id="PF01397"/>
    </source>
</evidence>
<dbReference type="InterPro" id="IPR008930">
    <property type="entry name" value="Terpenoid_cyclase/PrenylTrfase"/>
</dbReference>
<dbReference type="SFLD" id="SFLDG01019">
    <property type="entry name" value="Terpene_Cyclase_Like_1_C_Termi"/>
    <property type="match status" value="1"/>
</dbReference>
<evidence type="ECO:0000256" key="3">
    <source>
        <dbReference type="ARBA" id="ARBA00022723"/>
    </source>
</evidence>